<dbReference type="GO" id="GO:0016887">
    <property type="term" value="F:ATP hydrolysis activity"/>
    <property type="evidence" value="ECO:0007669"/>
    <property type="project" value="InterPro"/>
</dbReference>
<evidence type="ECO:0000256" key="4">
    <source>
        <dbReference type="ARBA" id="ARBA00022989"/>
    </source>
</evidence>
<evidence type="ECO:0000313" key="10">
    <source>
        <dbReference type="EMBL" id="KAF5389999.1"/>
    </source>
</evidence>
<feature type="domain" description="CDR ABC transporter" evidence="9">
    <location>
        <begin position="133"/>
        <end position="218"/>
    </location>
</feature>
<dbReference type="GO" id="GO:0005524">
    <property type="term" value="F:ATP binding"/>
    <property type="evidence" value="ECO:0007669"/>
    <property type="project" value="InterPro"/>
</dbReference>
<dbReference type="InterPro" id="IPR027417">
    <property type="entry name" value="P-loop_NTPase"/>
</dbReference>
<feature type="domain" description="ABC-2 type transporter transmembrane" evidence="8">
    <location>
        <begin position="3"/>
        <end position="72"/>
    </location>
</feature>
<dbReference type="GO" id="GO:0140359">
    <property type="term" value="F:ABC-type transporter activity"/>
    <property type="evidence" value="ECO:0007669"/>
    <property type="project" value="InterPro"/>
</dbReference>
<feature type="domain" description="ABC transporter" evidence="7">
    <location>
        <begin position="286"/>
        <end position="427"/>
    </location>
</feature>
<keyword evidence="5 6" id="KW-0472">Membrane</keyword>
<evidence type="ECO:0000259" key="7">
    <source>
        <dbReference type="Pfam" id="PF00005"/>
    </source>
</evidence>
<organism evidence="10 11">
    <name type="scientific">Collybiopsis confluens</name>
    <dbReference type="NCBI Taxonomy" id="2823264"/>
    <lineage>
        <taxon>Eukaryota</taxon>
        <taxon>Fungi</taxon>
        <taxon>Dikarya</taxon>
        <taxon>Basidiomycota</taxon>
        <taxon>Agaricomycotina</taxon>
        <taxon>Agaricomycetes</taxon>
        <taxon>Agaricomycetidae</taxon>
        <taxon>Agaricales</taxon>
        <taxon>Marasmiineae</taxon>
        <taxon>Omphalotaceae</taxon>
        <taxon>Collybiopsis</taxon>
    </lineage>
</organism>
<comment type="subcellular location">
    <subcellularLocation>
        <location evidence="1">Membrane</location>
        <topology evidence="1">Multi-pass membrane protein</topology>
    </subcellularLocation>
</comment>
<dbReference type="PANTHER" id="PTHR19241">
    <property type="entry name" value="ATP-BINDING CASSETTE TRANSPORTER"/>
    <property type="match status" value="1"/>
</dbReference>
<evidence type="ECO:0008006" key="12">
    <source>
        <dbReference type="Google" id="ProtNLM"/>
    </source>
</evidence>
<dbReference type="EMBL" id="JAACJN010000017">
    <property type="protein sequence ID" value="KAF5389999.1"/>
    <property type="molecule type" value="Genomic_DNA"/>
</dbReference>
<keyword evidence="3 6" id="KW-0812">Transmembrane</keyword>
<keyword evidence="2" id="KW-0813">Transport</keyword>
<evidence type="ECO:0000256" key="5">
    <source>
        <dbReference type="ARBA" id="ARBA00023136"/>
    </source>
</evidence>
<dbReference type="SUPFAM" id="SSF52540">
    <property type="entry name" value="P-loop containing nucleoside triphosphate hydrolases"/>
    <property type="match status" value="1"/>
</dbReference>
<dbReference type="Pfam" id="PF06422">
    <property type="entry name" value="PDR_CDR"/>
    <property type="match status" value="1"/>
</dbReference>
<dbReference type="Pfam" id="PF00005">
    <property type="entry name" value="ABC_tran"/>
    <property type="match status" value="1"/>
</dbReference>
<protein>
    <recommendedName>
        <fullName evidence="12">ABC transporter domain-containing protein</fullName>
    </recommendedName>
</protein>
<evidence type="ECO:0000256" key="6">
    <source>
        <dbReference type="SAM" id="Phobius"/>
    </source>
</evidence>
<sequence>MIGRPILRKQTSYSMYRPSAIAIANTLADIRFSAAQVFISNFCVYFMSNLNRSAGAFFAFHISNYVAFLTMQRIEYTGYIEPVNSMKRWLFCIFHPNPIAYAWQGIMENEFRRINLTCDGAYIIPRNGNGVTKYPNRLGDNQVCTLFGAQSGSTFVTGRQYVLDGYRLDMEDVWRRCFIVLLGMFFFFQLTQVIALEFFPQYVANVGFRVFAKENAETNNSKKLSRPRGPLVRNDRNELRLRMEKIILVLKRTVSREYRKTFTWENLNHTVPVPGGTRRLLYDLCGYVKPGTLTALMGASSAGKTTRLDVLAQRKNIGVISGDVLVDGRPLTSDFSRGTAYAEQMDVHERPATVREAMRFSVYLRQPAEVSIEEKNAYVKEIIELLELQDLADVIVYCLGVEARKRLTIGVEFASKPELLFFLEEPTSGPDAQSASNLV</sequence>
<comment type="caution">
    <text evidence="10">The sequence shown here is derived from an EMBL/GenBank/DDBJ whole genome shotgun (WGS) entry which is preliminary data.</text>
</comment>
<keyword evidence="4 6" id="KW-1133">Transmembrane helix</keyword>
<feature type="transmembrane region" description="Helical" evidence="6">
    <location>
        <begin position="177"/>
        <end position="199"/>
    </location>
</feature>
<name>A0A8H5HUU8_9AGAR</name>
<dbReference type="AlphaFoldDB" id="A0A8H5HUU8"/>
<dbReference type="InterPro" id="IPR003439">
    <property type="entry name" value="ABC_transporter-like_ATP-bd"/>
</dbReference>
<dbReference type="InterPro" id="IPR010929">
    <property type="entry name" value="PDR_CDR_ABC"/>
</dbReference>
<dbReference type="OrthoDB" id="245989at2759"/>
<accession>A0A8H5HUU8</accession>
<evidence type="ECO:0000256" key="2">
    <source>
        <dbReference type="ARBA" id="ARBA00022448"/>
    </source>
</evidence>
<evidence type="ECO:0000256" key="3">
    <source>
        <dbReference type="ARBA" id="ARBA00022692"/>
    </source>
</evidence>
<dbReference type="InterPro" id="IPR013525">
    <property type="entry name" value="ABC2_TM"/>
</dbReference>
<keyword evidence="11" id="KW-1185">Reference proteome</keyword>
<dbReference type="Gene3D" id="3.40.50.300">
    <property type="entry name" value="P-loop containing nucleotide triphosphate hydrolases"/>
    <property type="match status" value="1"/>
</dbReference>
<dbReference type="Proteomes" id="UP000518752">
    <property type="component" value="Unassembled WGS sequence"/>
</dbReference>
<evidence type="ECO:0000259" key="8">
    <source>
        <dbReference type="Pfam" id="PF01061"/>
    </source>
</evidence>
<reference evidence="10 11" key="1">
    <citation type="journal article" date="2020" name="ISME J.">
        <title>Uncovering the hidden diversity of litter-decomposition mechanisms in mushroom-forming fungi.</title>
        <authorList>
            <person name="Floudas D."/>
            <person name="Bentzer J."/>
            <person name="Ahren D."/>
            <person name="Johansson T."/>
            <person name="Persson P."/>
            <person name="Tunlid A."/>
        </authorList>
    </citation>
    <scope>NUCLEOTIDE SEQUENCE [LARGE SCALE GENOMIC DNA]</scope>
    <source>
        <strain evidence="10 11">CBS 406.79</strain>
    </source>
</reference>
<proteinExistence type="predicted"/>
<evidence type="ECO:0000259" key="9">
    <source>
        <dbReference type="Pfam" id="PF06422"/>
    </source>
</evidence>
<evidence type="ECO:0000256" key="1">
    <source>
        <dbReference type="ARBA" id="ARBA00004141"/>
    </source>
</evidence>
<gene>
    <name evidence="10" type="ORF">D9757_003902</name>
</gene>
<dbReference type="Pfam" id="PF01061">
    <property type="entry name" value="ABC2_membrane"/>
    <property type="match status" value="1"/>
</dbReference>
<evidence type="ECO:0000313" key="11">
    <source>
        <dbReference type="Proteomes" id="UP000518752"/>
    </source>
</evidence>
<dbReference type="GO" id="GO:0016020">
    <property type="term" value="C:membrane"/>
    <property type="evidence" value="ECO:0007669"/>
    <property type="project" value="UniProtKB-SubCell"/>
</dbReference>